<dbReference type="InterPro" id="IPR049142">
    <property type="entry name" value="MS_channel_1st"/>
</dbReference>
<evidence type="ECO:0000256" key="6">
    <source>
        <dbReference type="ARBA" id="ARBA00023136"/>
    </source>
</evidence>
<organism evidence="10 11">
    <name type="scientific">Labrys miyagiensis</name>
    <dbReference type="NCBI Taxonomy" id="346912"/>
    <lineage>
        <taxon>Bacteria</taxon>
        <taxon>Pseudomonadati</taxon>
        <taxon>Pseudomonadota</taxon>
        <taxon>Alphaproteobacteria</taxon>
        <taxon>Hyphomicrobiales</taxon>
        <taxon>Xanthobacteraceae</taxon>
        <taxon>Labrys</taxon>
    </lineage>
</organism>
<dbReference type="SUPFAM" id="SSF82861">
    <property type="entry name" value="Mechanosensitive channel protein MscS (YggB), transmembrane region"/>
    <property type="match status" value="1"/>
</dbReference>
<dbReference type="Proteomes" id="UP001156882">
    <property type="component" value="Unassembled WGS sequence"/>
</dbReference>
<dbReference type="Pfam" id="PF21088">
    <property type="entry name" value="MS_channel_1st"/>
    <property type="match status" value="1"/>
</dbReference>
<protein>
    <recommendedName>
        <fullName evidence="12">Small-conductance mechanosensitive channel</fullName>
    </recommendedName>
</protein>
<feature type="transmembrane region" description="Helical" evidence="7">
    <location>
        <begin position="241"/>
        <end position="259"/>
    </location>
</feature>
<feature type="transmembrane region" description="Helical" evidence="7">
    <location>
        <begin position="208"/>
        <end position="229"/>
    </location>
</feature>
<feature type="transmembrane region" description="Helical" evidence="7">
    <location>
        <begin position="313"/>
        <end position="339"/>
    </location>
</feature>
<dbReference type="PANTHER" id="PTHR30460:SF0">
    <property type="entry name" value="MODERATE CONDUCTANCE MECHANOSENSITIVE CHANNEL YBIO"/>
    <property type="match status" value="1"/>
</dbReference>
<dbReference type="Pfam" id="PF00924">
    <property type="entry name" value="MS_channel_2nd"/>
    <property type="match status" value="1"/>
</dbReference>
<evidence type="ECO:0000259" key="9">
    <source>
        <dbReference type="Pfam" id="PF21088"/>
    </source>
</evidence>
<evidence type="ECO:0000256" key="7">
    <source>
        <dbReference type="SAM" id="Phobius"/>
    </source>
</evidence>
<dbReference type="InterPro" id="IPR010920">
    <property type="entry name" value="LSM_dom_sf"/>
</dbReference>
<dbReference type="InterPro" id="IPR045276">
    <property type="entry name" value="YbiO_bact"/>
</dbReference>
<evidence type="ECO:0000313" key="11">
    <source>
        <dbReference type="Proteomes" id="UP001156882"/>
    </source>
</evidence>
<feature type="transmembrane region" description="Helical" evidence="7">
    <location>
        <begin position="128"/>
        <end position="153"/>
    </location>
</feature>
<dbReference type="SUPFAM" id="SSF50182">
    <property type="entry name" value="Sm-like ribonucleoproteins"/>
    <property type="match status" value="1"/>
</dbReference>
<comment type="caution">
    <text evidence="10">The sequence shown here is derived from an EMBL/GenBank/DDBJ whole genome shotgun (WGS) entry which is preliminary data.</text>
</comment>
<dbReference type="InterPro" id="IPR023408">
    <property type="entry name" value="MscS_beta-dom_sf"/>
</dbReference>
<feature type="transmembrane region" description="Helical" evidence="7">
    <location>
        <begin position="481"/>
        <end position="503"/>
    </location>
</feature>
<sequence length="697" mass="75266">MTQQLIDNVIDAISAAVVEKLKKDGTISTKPAEPAAPVDEPDPAADRATAFVAQAEAILGGYPALGHNLVRIPVILDKGDSGGRSLGTFLMMLGVAAAAALGAEALLRRSFARLRCRLAGELTRTTDFWPLPVLACLDALSLAAVWLVGYGFVGIWFRGTDEQARLAAAVVSGVAFWRVYMFSLRIFLQPGLSAARLVKLGDADAWAVYWRLSVVVALAMAFRLVFRILTAIKAPPEAISAWQFSTSFIALGLLLWAALSSREPIAAWFTSMADPAKAGQFKLAVARNWLVFAVPLFIVLFLAQIYGAVTQHFVVAAVLLLTLNLLIALLLFETLLQFVATRVSRPAELSARAKPRARDVFVRCTRVAVYLVVIFAIAGTWIVDVLELVDINQWSSATHAALTAGGTLFVAYVCWEAIHFLMDAYIARNSPLAPGAVADEGTPPPSATRLATILPLLRIASVTLIFVVAALVALSQLGVNITPLIAAVSVLGLAVSFGSQTLVRDIVSGIFYLADDAFRVGEYIDCVKAKGTVEGFTLRSIRLRHQNGQIFTVPFGQLGQITNFSRDWCTMKFNLRFARDTDVEKLRKTVKKVGLAMLEDPEFKDEFLQPLKLQGVADVADNALVMRFKFTARPNIPTVIQREAMKRLFPAFQEAGIEFASATVSVQTVSGQTESQTAAGAAASAAIAQQITAQARI</sequence>
<feature type="domain" description="Mechanosensitive ion channel transmembrane helices 2/3" evidence="9">
    <location>
        <begin position="464"/>
        <end position="500"/>
    </location>
</feature>
<evidence type="ECO:0008006" key="12">
    <source>
        <dbReference type="Google" id="ProtNLM"/>
    </source>
</evidence>
<reference evidence="11" key="1">
    <citation type="journal article" date="2019" name="Int. J. Syst. Evol. Microbiol.">
        <title>The Global Catalogue of Microorganisms (GCM) 10K type strain sequencing project: providing services to taxonomists for standard genome sequencing and annotation.</title>
        <authorList>
            <consortium name="The Broad Institute Genomics Platform"/>
            <consortium name="The Broad Institute Genome Sequencing Center for Infectious Disease"/>
            <person name="Wu L."/>
            <person name="Ma J."/>
        </authorList>
    </citation>
    <scope>NUCLEOTIDE SEQUENCE [LARGE SCALE GENOMIC DNA]</scope>
    <source>
        <strain evidence="11">NBRC 101365</strain>
    </source>
</reference>
<keyword evidence="3" id="KW-1003">Cell membrane</keyword>
<comment type="similarity">
    <text evidence="2">Belongs to the MscS (TC 1.A.23) family.</text>
</comment>
<evidence type="ECO:0000256" key="1">
    <source>
        <dbReference type="ARBA" id="ARBA00004651"/>
    </source>
</evidence>
<evidence type="ECO:0000313" key="10">
    <source>
        <dbReference type="EMBL" id="GLS21129.1"/>
    </source>
</evidence>
<name>A0ABQ6CLS5_9HYPH</name>
<evidence type="ECO:0000256" key="3">
    <source>
        <dbReference type="ARBA" id="ARBA00022475"/>
    </source>
</evidence>
<proteinExistence type="inferred from homology"/>
<keyword evidence="11" id="KW-1185">Reference proteome</keyword>
<dbReference type="InterPro" id="IPR006685">
    <property type="entry name" value="MscS_channel_2nd"/>
</dbReference>
<feature type="transmembrane region" description="Helical" evidence="7">
    <location>
        <begin position="289"/>
        <end position="307"/>
    </location>
</feature>
<dbReference type="Gene3D" id="1.10.287.1260">
    <property type="match status" value="1"/>
</dbReference>
<keyword evidence="5 7" id="KW-1133">Transmembrane helix</keyword>
<dbReference type="Gene3D" id="3.30.70.100">
    <property type="match status" value="1"/>
</dbReference>
<evidence type="ECO:0000256" key="5">
    <source>
        <dbReference type="ARBA" id="ARBA00022989"/>
    </source>
</evidence>
<feature type="transmembrane region" description="Helical" evidence="7">
    <location>
        <begin position="86"/>
        <end position="107"/>
    </location>
</feature>
<dbReference type="RefSeq" id="WP_284314183.1">
    <property type="nucleotide sequence ID" value="NZ_BSPC01000044.1"/>
</dbReference>
<feature type="transmembrane region" description="Helical" evidence="7">
    <location>
        <begin position="165"/>
        <end position="188"/>
    </location>
</feature>
<evidence type="ECO:0000256" key="4">
    <source>
        <dbReference type="ARBA" id="ARBA00022692"/>
    </source>
</evidence>
<keyword evidence="6 7" id="KW-0472">Membrane</keyword>
<dbReference type="Gene3D" id="2.30.30.60">
    <property type="match status" value="1"/>
</dbReference>
<dbReference type="SUPFAM" id="SSF82689">
    <property type="entry name" value="Mechanosensitive channel protein MscS (YggB), C-terminal domain"/>
    <property type="match status" value="1"/>
</dbReference>
<dbReference type="InterPro" id="IPR011066">
    <property type="entry name" value="MscS_channel_C_sf"/>
</dbReference>
<dbReference type="InterPro" id="IPR011014">
    <property type="entry name" value="MscS_channel_TM-2"/>
</dbReference>
<dbReference type="PANTHER" id="PTHR30460">
    <property type="entry name" value="MODERATE CONDUCTANCE MECHANOSENSITIVE CHANNEL YBIO"/>
    <property type="match status" value="1"/>
</dbReference>
<gene>
    <name evidence="10" type="ORF">GCM10007874_41460</name>
</gene>
<comment type="subcellular location">
    <subcellularLocation>
        <location evidence="1">Cell membrane</location>
        <topology evidence="1">Multi-pass membrane protein</topology>
    </subcellularLocation>
</comment>
<feature type="domain" description="Mechanosensitive ion channel MscS" evidence="8">
    <location>
        <begin position="501"/>
        <end position="566"/>
    </location>
</feature>
<keyword evidence="4 7" id="KW-0812">Transmembrane</keyword>
<accession>A0ABQ6CLS5</accession>
<dbReference type="EMBL" id="BSPC01000044">
    <property type="protein sequence ID" value="GLS21129.1"/>
    <property type="molecule type" value="Genomic_DNA"/>
</dbReference>
<evidence type="ECO:0000259" key="8">
    <source>
        <dbReference type="Pfam" id="PF00924"/>
    </source>
</evidence>
<feature type="transmembrane region" description="Helical" evidence="7">
    <location>
        <begin position="394"/>
        <end position="415"/>
    </location>
</feature>
<feature type="transmembrane region" description="Helical" evidence="7">
    <location>
        <begin position="456"/>
        <end position="475"/>
    </location>
</feature>
<evidence type="ECO:0000256" key="2">
    <source>
        <dbReference type="ARBA" id="ARBA00008017"/>
    </source>
</evidence>
<feature type="transmembrane region" description="Helical" evidence="7">
    <location>
        <begin position="360"/>
        <end position="382"/>
    </location>
</feature>